<dbReference type="RefSeq" id="WP_155352892.1">
    <property type="nucleotide sequence ID" value="NZ_BAAAHL010000077.1"/>
</dbReference>
<sequence length="378" mass="40392">MIETKALPKFATGRVDASAPGASVRLEHIVKRYADTAAVEGVSLDIAAGQFVTLLGASGSGKTTLLRIIAGFVEATSGRVVLDGEDISRVPVHHRHIGMVFQNYALFPHMSVAKNVAFPLEMRKVPRRARPALVQEALEAVHLGEFGRRLPRELSGGQQQRVALARAIVGKPRLLLMDEPLGALDRRLREAMQLEIRRLSHELGLTVVNVTHDQEEALTMSDRIALLAEGRLVQYGTPADLYTRPNSEIVAKFLGESNMFRGPVRVEDGLRVLDLPHGRVVVPPGASDDGPEVIVAVRPSAVRIGPAGPDAPAGGSFMPGEVTACVYAGDSHKIIVTAATGAELIVRCDSAAPPPCEVGDKVILTWQEAAGVAIPADR</sequence>
<dbReference type="InterPro" id="IPR017871">
    <property type="entry name" value="ABC_transporter-like_CS"/>
</dbReference>
<dbReference type="SUPFAM" id="SSF50331">
    <property type="entry name" value="MOP-like"/>
    <property type="match status" value="1"/>
</dbReference>
<comment type="catalytic activity">
    <reaction evidence="7">
        <text>ATP + H2O + polyamine-[polyamine-binding protein]Side 1 = ADP + phosphate + polyamineSide 2 + [polyamine-binding protein]Side 1.</text>
        <dbReference type="EC" id="7.6.2.11"/>
    </reaction>
</comment>
<dbReference type="GO" id="GO:0015417">
    <property type="term" value="F:ABC-type polyamine transporter activity"/>
    <property type="evidence" value="ECO:0007669"/>
    <property type="project" value="UniProtKB-EC"/>
</dbReference>
<dbReference type="Gene3D" id="2.40.50.100">
    <property type="match status" value="1"/>
</dbReference>
<proteinExistence type="inferred from homology"/>
<dbReference type="InterPro" id="IPR013611">
    <property type="entry name" value="Transp-assoc_OB_typ2"/>
</dbReference>
<evidence type="ECO:0000256" key="4">
    <source>
        <dbReference type="ARBA" id="ARBA00022840"/>
    </source>
</evidence>
<keyword evidence="6 7" id="KW-0472">Membrane</keyword>
<dbReference type="EMBL" id="BLAE01000005">
    <property type="protein sequence ID" value="GES07180.1"/>
    <property type="molecule type" value="Genomic_DNA"/>
</dbReference>
<dbReference type="FunFam" id="3.40.50.300:FF:000425">
    <property type="entry name" value="Probable ABC transporter, ATP-binding subunit"/>
    <property type="match status" value="1"/>
</dbReference>
<comment type="caution">
    <text evidence="9">The sequence shown here is derived from an EMBL/GenBank/DDBJ whole genome shotgun (WGS) entry which is preliminary data.</text>
</comment>
<dbReference type="GO" id="GO:0005524">
    <property type="term" value="F:ATP binding"/>
    <property type="evidence" value="ECO:0007669"/>
    <property type="project" value="UniProtKB-KW"/>
</dbReference>
<keyword evidence="2 7" id="KW-1003">Cell membrane</keyword>
<comment type="similarity">
    <text evidence="7">Belongs to the ABC transporter superfamily. Spermidine/putrescine importer (TC 3.A.1.11.1) family.</text>
</comment>
<dbReference type="Pfam" id="PF08402">
    <property type="entry name" value="TOBE_2"/>
    <property type="match status" value="1"/>
</dbReference>
<keyword evidence="5 7" id="KW-1278">Translocase</keyword>
<reference evidence="9 10" key="1">
    <citation type="submission" date="2019-10" db="EMBL/GenBank/DDBJ databases">
        <title>Whole genome shotgun sequence of Acrocarpospora macrocephala NBRC 16266.</title>
        <authorList>
            <person name="Ichikawa N."/>
            <person name="Kimura A."/>
            <person name="Kitahashi Y."/>
            <person name="Komaki H."/>
            <person name="Oguchi A."/>
        </authorList>
    </citation>
    <scope>NUCLEOTIDE SEQUENCE [LARGE SCALE GENOMIC DNA]</scope>
    <source>
        <strain evidence="9 10">NBRC 16266</strain>
    </source>
</reference>
<dbReference type="PROSITE" id="PS00211">
    <property type="entry name" value="ABC_TRANSPORTER_1"/>
    <property type="match status" value="1"/>
</dbReference>
<dbReference type="EC" id="7.6.2.11" evidence="7"/>
<evidence type="ECO:0000256" key="2">
    <source>
        <dbReference type="ARBA" id="ARBA00022475"/>
    </source>
</evidence>
<dbReference type="InterPro" id="IPR050093">
    <property type="entry name" value="ABC_SmlMolc_Importer"/>
</dbReference>
<dbReference type="InterPro" id="IPR003593">
    <property type="entry name" value="AAA+_ATPase"/>
</dbReference>
<accession>A0A5M3WFY4</accession>
<dbReference type="PANTHER" id="PTHR42781">
    <property type="entry name" value="SPERMIDINE/PUTRESCINE IMPORT ATP-BINDING PROTEIN POTA"/>
    <property type="match status" value="1"/>
</dbReference>
<organism evidence="9 10">
    <name type="scientific">Acrocarpospora macrocephala</name>
    <dbReference type="NCBI Taxonomy" id="150177"/>
    <lineage>
        <taxon>Bacteria</taxon>
        <taxon>Bacillati</taxon>
        <taxon>Actinomycetota</taxon>
        <taxon>Actinomycetes</taxon>
        <taxon>Streptosporangiales</taxon>
        <taxon>Streptosporangiaceae</taxon>
        <taxon>Acrocarpospora</taxon>
    </lineage>
</organism>
<dbReference type="InterPro" id="IPR005893">
    <property type="entry name" value="PotA-like"/>
</dbReference>
<dbReference type="NCBIfam" id="TIGR01187">
    <property type="entry name" value="potA"/>
    <property type="match status" value="1"/>
</dbReference>
<dbReference type="GO" id="GO:0043190">
    <property type="term" value="C:ATP-binding cassette (ABC) transporter complex"/>
    <property type="evidence" value="ECO:0007669"/>
    <property type="project" value="InterPro"/>
</dbReference>
<comment type="function">
    <text evidence="7">Part of the ABC transporter complex PotABCD involved in spermidine/putrescine import. Responsible for energy coupling to the transport system.</text>
</comment>
<name>A0A5M3WFY4_9ACTN</name>
<keyword evidence="10" id="KW-1185">Reference proteome</keyword>
<evidence type="ECO:0000313" key="10">
    <source>
        <dbReference type="Proteomes" id="UP000331127"/>
    </source>
</evidence>
<keyword evidence="1 7" id="KW-0813">Transport</keyword>
<evidence type="ECO:0000259" key="8">
    <source>
        <dbReference type="PROSITE" id="PS50893"/>
    </source>
</evidence>
<feature type="domain" description="ABC transporter" evidence="8">
    <location>
        <begin position="24"/>
        <end position="254"/>
    </location>
</feature>
<dbReference type="InterPro" id="IPR027417">
    <property type="entry name" value="P-loop_NTPase"/>
</dbReference>
<dbReference type="AlphaFoldDB" id="A0A5M3WFY4"/>
<dbReference type="InterPro" id="IPR008995">
    <property type="entry name" value="Mo/tungstate-bd_C_term_dom"/>
</dbReference>
<dbReference type="SUPFAM" id="SSF52540">
    <property type="entry name" value="P-loop containing nucleoside triphosphate hydrolases"/>
    <property type="match status" value="1"/>
</dbReference>
<dbReference type="PROSITE" id="PS50893">
    <property type="entry name" value="ABC_TRANSPORTER_2"/>
    <property type="match status" value="1"/>
</dbReference>
<evidence type="ECO:0000313" key="9">
    <source>
        <dbReference type="EMBL" id="GES07180.1"/>
    </source>
</evidence>
<dbReference type="Proteomes" id="UP000331127">
    <property type="component" value="Unassembled WGS sequence"/>
</dbReference>
<evidence type="ECO:0000256" key="7">
    <source>
        <dbReference type="RuleBase" id="RU364083"/>
    </source>
</evidence>
<dbReference type="PANTHER" id="PTHR42781:SF4">
    <property type="entry name" value="SPERMIDINE_PUTRESCINE IMPORT ATP-BINDING PROTEIN POTA"/>
    <property type="match status" value="1"/>
</dbReference>
<protein>
    <recommendedName>
        <fullName evidence="7">Spermidine/putrescine import ATP-binding protein PotA</fullName>
        <ecNumber evidence="7">7.6.2.11</ecNumber>
    </recommendedName>
</protein>
<keyword evidence="4 7" id="KW-0067">ATP-binding</keyword>
<gene>
    <name evidence="7" type="primary">potA</name>
    <name evidence="9" type="ORF">Amac_007750</name>
</gene>
<dbReference type="InterPro" id="IPR003439">
    <property type="entry name" value="ABC_transporter-like_ATP-bd"/>
</dbReference>
<dbReference type="GO" id="GO:0016887">
    <property type="term" value="F:ATP hydrolysis activity"/>
    <property type="evidence" value="ECO:0007669"/>
    <property type="project" value="InterPro"/>
</dbReference>
<keyword evidence="3 7" id="KW-0547">Nucleotide-binding</keyword>
<evidence type="ECO:0000256" key="3">
    <source>
        <dbReference type="ARBA" id="ARBA00022741"/>
    </source>
</evidence>
<dbReference type="Pfam" id="PF00005">
    <property type="entry name" value="ABC_tran"/>
    <property type="match status" value="1"/>
</dbReference>
<evidence type="ECO:0000256" key="1">
    <source>
        <dbReference type="ARBA" id="ARBA00022448"/>
    </source>
</evidence>
<comment type="subunit">
    <text evidence="7">The complex is composed of two ATP-binding proteins (PotA), two transmembrane proteins (PotB and PotC) and a solute-binding protein (PotD).</text>
</comment>
<evidence type="ECO:0000256" key="5">
    <source>
        <dbReference type="ARBA" id="ARBA00022967"/>
    </source>
</evidence>
<dbReference type="Gene3D" id="3.40.50.300">
    <property type="entry name" value="P-loop containing nucleotide triphosphate hydrolases"/>
    <property type="match status" value="1"/>
</dbReference>
<dbReference type="OrthoDB" id="7838608at2"/>
<dbReference type="GO" id="GO:0015697">
    <property type="term" value="P:quaternary ammonium group transport"/>
    <property type="evidence" value="ECO:0007669"/>
    <property type="project" value="UniProtKB-ARBA"/>
</dbReference>
<evidence type="ECO:0000256" key="6">
    <source>
        <dbReference type="ARBA" id="ARBA00023136"/>
    </source>
</evidence>
<dbReference type="SMART" id="SM00382">
    <property type="entry name" value="AAA"/>
    <property type="match status" value="1"/>
</dbReference>